<dbReference type="InterPro" id="IPR000093">
    <property type="entry name" value="DNA_Rcmb_RecR"/>
</dbReference>
<dbReference type="GO" id="GO:0003677">
    <property type="term" value="F:DNA binding"/>
    <property type="evidence" value="ECO:0007669"/>
    <property type="project" value="UniProtKB-UniRule"/>
</dbReference>
<keyword evidence="4 7" id="KW-0862">Zinc</keyword>
<evidence type="ECO:0000256" key="1">
    <source>
        <dbReference type="ARBA" id="ARBA00022723"/>
    </source>
</evidence>
<dbReference type="Pfam" id="PF21176">
    <property type="entry name" value="RecR_HhH"/>
    <property type="match status" value="1"/>
</dbReference>
<dbReference type="Proteomes" id="UP000179183">
    <property type="component" value="Unassembled WGS sequence"/>
</dbReference>
<reference evidence="9 10" key="1">
    <citation type="journal article" date="2016" name="Nat. Commun.">
        <title>Thousands of microbial genomes shed light on interconnected biogeochemical processes in an aquifer system.</title>
        <authorList>
            <person name="Anantharaman K."/>
            <person name="Brown C.T."/>
            <person name="Hug L.A."/>
            <person name="Sharon I."/>
            <person name="Castelle C.J."/>
            <person name="Probst A.J."/>
            <person name="Thomas B.C."/>
            <person name="Singh A."/>
            <person name="Wilkins M.J."/>
            <person name="Karaoz U."/>
            <person name="Brodie E.L."/>
            <person name="Williams K.H."/>
            <person name="Hubbard S.S."/>
            <person name="Banfield J.F."/>
        </authorList>
    </citation>
    <scope>NUCLEOTIDE SEQUENCE [LARGE SCALE GENOMIC DNA]</scope>
</reference>
<dbReference type="Pfam" id="PF13662">
    <property type="entry name" value="Toprim_4"/>
    <property type="match status" value="1"/>
</dbReference>
<comment type="caution">
    <text evidence="7">Lacks conserved residue(s) required for the propagation of feature annotation.</text>
</comment>
<dbReference type="HAMAP" id="MF_00017">
    <property type="entry name" value="RecR"/>
    <property type="match status" value="1"/>
</dbReference>
<comment type="caution">
    <text evidence="9">The sequence shown here is derived from an EMBL/GenBank/DDBJ whole genome shotgun (WGS) entry which is preliminary data.</text>
</comment>
<dbReference type="Gene3D" id="6.10.250.240">
    <property type="match status" value="1"/>
</dbReference>
<keyword evidence="6 7" id="KW-0234">DNA repair</keyword>
<dbReference type="InterPro" id="IPR006171">
    <property type="entry name" value="TOPRIM_dom"/>
</dbReference>
<dbReference type="Gene3D" id="1.10.8.420">
    <property type="entry name" value="RecR Domain 1"/>
    <property type="match status" value="1"/>
</dbReference>
<dbReference type="GO" id="GO:0006281">
    <property type="term" value="P:DNA repair"/>
    <property type="evidence" value="ECO:0007669"/>
    <property type="project" value="UniProtKB-UniRule"/>
</dbReference>
<evidence type="ECO:0000256" key="3">
    <source>
        <dbReference type="ARBA" id="ARBA00022771"/>
    </source>
</evidence>
<evidence type="ECO:0000256" key="2">
    <source>
        <dbReference type="ARBA" id="ARBA00022763"/>
    </source>
</evidence>
<name>A0A1G2HTA2_9BACT</name>
<dbReference type="GO" id="GO:0006310">
    <property type="term" value="P:DNA recombination"/>
    <property type="evidence" value="ECO:0007669"/>
    <property type="project" value="UniProtKB-UniRule"/>
</dbReference>
<sequence>MDYIKNLSHLFSKFPTIGPRTASRFVFYLIKQPKESIDELLRAIEQIKNKIQLCKFCFNPYSIDDFSGAKPETALCNICQNPSRNKTVLCVVEKEADLISIENTKKYNGLYFILCNGAGAFKNEEINNLRINELQERIFNPQNFGFNKTIFSEIIIATNPTLEGRAASVLILRALLDKLKASLIKVTHLAKGIPFGGELEYADEETLESAFEGRK</sequence>
<evidence type="ECO:0000313" key="9">
    <source>
        <dbReference type="EMBL" id="OGZ65450.1"/>
    </source>
</evidence>
<organism evidence="9 10">
    <name type="scientific">Candidatus Staskawiczbacteria bacterium RIFCSPHIGHO2_02_FULL_33_16</name>
    <dbReference type="NCBI Taxonomy" id="1802204"/>
    <lineage>
        <taxon>Bacteria</taxon>
        <taxon>Candidatus Staskawicziibacteriota</taxon>
    </lineage>
</organism>
<dbReference type="GO" id="GO:0008270">
    <property type="term" value="F:zinc ion binding"/>
    <property type="evidence" value="ECO:0007669"/>
    <property type="project" value="UniProtKB-KW"/>
</dbReference>
<dbReference type="InterPro" id="IPR023627">
    <property type="entry name" value="Rcmb_RecR"/>
</dbReference>
<protein>
    <recommendedName>
        <fullName evidence="7">Recombination protein RecR</fullName>
    </recommendedName>
</protein>
<dbReference type="PANTHER" id="PTHR30446">
    <property type="entry name" value="RECOMBINATION PROTEIN RECR"/>
    <property type="match status" value="1"/>
</dbReference>
<keyword evidence="5 7" id="KW-0233">DNA recombination</keyword>
<keyword evidence="3 7" id="KW-0863">Zinc-finger</keyword>
<dbReference type="Pfam" id="PF21175">
    <property type="entry name" value="RecR_C"/>
    <property type="match status" value="1"/>
</dbReference>
<gene>
    <name evidence="7" type="primary">recR</name>
    <name evidence="9" type="ORF">A3D34_03780</name>
</gene>
<evidence type="ECO:0000256" key="7">
    <source>
        <dbReference type="HAMAP-Rule" id="MF_00017"/>
    </source>
</evidence>
<comment type="function">
    <text evidence="7">May play a role in DNA repair. It seems to be involved in an RecBC-independent recombinational process of DNA repair. It may act with RecF and RecO.</text>
</comment>
<dbReference type="SMART" id="SM00493">
    <property type="entry name" value="TOPRIM"/>
    <property type="match status" value="1"/>
</dbReference>
<dbReference type="PROSITE" id="PS50880">
    <property type="entry name" value="TOPRIM"/>
    <property type="match status" value="1"/>
</dbReference>
<evidence type="ECO:0000256" key="5">
    <source>
        <dbReference type="ARBA" id="ARBA00023172"/>
    </source>
</evidence>
<dbReference type="Gene3D" id="3.40.1360.10">
    <property type="match status" value="1"/>
</dbReference>
<dbReference type="SUPFAM" id="SSF111304">
    <property type="entry name" value="Recombination protein RecR"/>
    <property type="match status" value="1"/>
</dbReference>
<accession>A0A1G2HTA2</accession>
<dbReference type="PANTHER" id="PTHR30446:SF0">
    <property type="entry name" value="RECOMBINATION PROTEIN RECR"/>
    <property type="match status" value="1"/>
</dbReference>
<evidence type="ECO:0000259" key="8">
    <source>
        <dbReference type="PROSITE" id="PS50880"/>
    </source>
</evidence>
<dbReference type="AlphaFoldDB" id="A0A1G2HTA2"/>
<evidence type="ECO:0000256" key="4">
    <source>
        <dbReference type="ARBA" id="ARBA00022833"/>
    </source>
</evidence>
<evidence type="ECO:0000313" key="10">
    <source>
        <dbReference type="Proteomes" id="UP000179183"/>
    </source>
</evidence>
<dbReference type="EMBL" id="MHOQ01000045">
    <property type="protein sequence ID" value="OGZ65450.1"/>
    <property type="molecule type" value="Genomic_DNA"/>
</dbReference>
<feature type="domain" description="Toprim" evidence="8">
    <location>
        <begin position="87"/>
        <end position="194"/>
    </location>
</feature>
<keyword evidence="1 7" id="KW-0479">Metal-binding</keyword>
<keyword evidence="2 7" id="KW-0227">DNA damage</keyword>
<proteinExistence type="inferred from homology"/>
<comment type="similarity">
    <text evidence="7">Belongs to the RecR family.</text>
</comment>
<evidence type="ECO:0000256" key="6">
    <source>
        <dbReference type="ARBA" id="ARBA00023204"/>
    </source>
</evidence>